<accession>A0A1L8D481</accession>
<organism evidence="2 3">
    <name type="scientific">Carboxydothermus islandicus</name>
    <dbReference type="NCBI Taxonomy" id="661089"/>
    <lineage>
        <taxon>Bacteria</taxon>
        <taxon>Bacillati</taxon>
        <taxon>Bacillota</taxon>
        <taxon>Clostridia</taxon>
        <taxon>Thermoanaerobacterales</taxon>
        <taxon>Thermoanaerobacteraceae</taxon>
        <taxon>Carboxydothermus</taxon>
    </lineage>
</organism>
<feature type="chain" id="PRO_5012724710" evidence="1">
    <location>
        <begin position="24"/>
        <end position="211"/>
    </location>
</feature>
<sequence length="211" mass="23070">MKKLLAVVLTLSLVMAFAGFALAEEVTITTVTDATYNNTVTDTTYNTVTNTTYQQPVVNEAVYSYAGIVVYNQDGVFTVAKMAYVKGKNQTLYKTFAVLDPAAIKVSGIKGLKVFTLVEKKLRNRTIQVPKFNSYKVSDLTSIPVGAKVIAKYDASGNLKEVKVVGGIINKKEMQDLMKMKKDSAKAFAAMKAKVKAEKAKMMVQKAKGKK</sequence>
<protein>
    <submittedName>
        <fullName evidence="2">Uncharacterized protein</fullName>
    </submittedName>
</protein>
<dbReference type="OrthoDB" id="9841067at2"/>
<dbReference type="AlphaFoldDB" id="A0A1L8D481"/>
<gene>
    <name evidence="2" type="ORF">ciss_19110</name>
</gene>
<dbReference type="RefSeq" id="WP_075866163.1">
    <property type="nucleotide sequence ID" value="NZ_BDJL01000125.1"/>
</dbReference>
<keyword evidence="3" id="KW-1185">Reference proteome</keyword>
<dbReference type="Proteomes" id="UP000187338">
    <property type="component" value="Unassembled WGS sequence"/>
</dbReference>
<proteinExistence type="predicted"/>
<evidence type="ECO:0000313" key="2">
    <source>
        <dbReference type="EMBL" id="GAV25978.1"/>
    </source>
</evidence>
<evidence type="ECO:0000256" key="1">
    <source>
        <dbReference type="SAM" id="SignalP"/>
    </source>
</evidence>
<keyword evidence="1" id="KW-0732">Signal</keyword>
<dbReference type="EMBL" id="BDJL01000125">
    <property type="protein sequence ID" value="GAV25978.1"/>
    <property type="molecule type" value="Genomic_DNA"/>
</dbReference>
<evidence type="ECO:0000313" key="3">
    <source>
        <dbReference type="Proteomes" id="UP000187338"/>
    </source>
</evidence>
<name>A0A1L8D481_9THEO</name>
<comment type="caution">
    <text evidence="2">The sequence shown here is derived from an EMBL/GenBank/DDBJ whole genome shotgun (WGS) entry which is preliminary data.</text>
</comment>
<feature type="signal peptide" evidence="1">
    <location>
        <begin position="1"/>
        <end position="23"/>
    </location>
</feature>
<reference evidence="3" key="1">
    <citation type="submission" date="2016-12" db="EMBL/GenBank/DDBJ databases">
        <title>Draft Genome Sequences od Carboxydothermus pertinax and islandicus, Hydrogenogenic Carboxydotrophic Bacteria.</title>
        <authorList>
            <person name="Fukuyama Y."/>
            <person name="Ohmae K."/>
            <person name="Yoneda Y."/>
            <person name="Yoshida T."/>
            <person name="Sako Y."/>
        </authorList>
    </citation>
    <scope>NUCLEOTIDE SEQUENCE [LARGE SCALE GENOMIC DNA]</scope>
    <source>
        <strain evidence="3">SET</strain>
    </source>
</reference>